<dbReference type="HOGENOM" id="CLU_3364660_0_0_9"/>
<gene>
    <name evidence="1" type="ORF">DORLON_01475</name>
</gene>
<evidence type="ECO:0000313" key="2">
    <source>
        <dbReference type="Proteomes" id="UP000004016"/>
    </source>
</evidence>
<proteinExistence type="predicted"/>
<dbReference type="EMBL" id="AAXB02000006">
    <property type="protein sequence ID" value="EDM63156.1"/>
    <property type="molecule type" value="Genomic_DNA"/>
</dbReference>
<comment type="caution">
    <text evidence="1">The sequence shown here is derived from an EMBL/GenBank/DDBJ whole genome shotgun (WGS) entry which is preliminary data.</text>
</comment>
<evidence type="ECO:0000313" key="1">
    <source>
        <dbReference type="EMBL" id="EDM63156.1"/>
    </source>
</evidence>
<name>A6BGQ3_9FIRM</name>
<protein>
    <submittedName>
        <fullName evidence="1">Uncharacterized protein</fullName>
    </submittedName>
</protein>
<sequence>MKKCKKPEYKILERIRKIKEGKYRIWEQHSLNVQN</sequence>
<reference evidence="1 2" key="2">
    <citation type="submission" date="2007-04" db="EMBL/GenBank/DDBJ databases">
        <title>Draft genome sequence of Dorea longicatena (DSM 13814).</title>
        <authorList>
            <person name="Sudarsanam P."/>
            <person name="Ley R."/>
            <person name="Guruge J."/>
            <person name="Turnbaugh P.J."/>
            <person name="Mahowald M."/>
            <person name="Liep D."/>
            <person name="Gordon J."/>
        </authorList>
    </citation>
    <scope>NUCLEOTIDE SEQUENCE [LARGE SCALE GENOMIC DNA]</scope>
    <source>
        <strain evidence="1 2">DSM 13814</strain>
    </source>
</reference>
<dbReference type="AlphaFoldDB" id="A6BGQ3"/>
<dbReference type="Proteomes" id="UP000004016">
    <property type="component" value="Unassembled WGS sequence"/>
</dbReference>
<organism evidence="1 2">
    <name type="scientific">Dorea longicatena DSM 13814</name>
    <dbReference type="NCBI Taxonomy" id="411462"/>
    <lineage>
        <taxon>Bacteria</taxon>
        <taxon>Bacillati</taxon>
        <taxon>Bacillota</taxon>
        <taxon>Clostridia</taxon>
        <taxon>Lachnospirales</taxon>
        <taxon>Lachnospiraceae</taxon>
        <taxon>Dorea</taxon>
    </lineage>
</organism>
<reference evidence="1 2" key="1">
    <citation type="submission" date="2007-03" db="EMBL/GenBank/DDBJ databases">
        <authorList>
            <person name="Fulton L."/>
            <person name="Clifton S."/>
            <person name="Fulton B."/>
            <person name="Xu J."/>
            <person name="Minx P."/>
            <person name="Pepin K.H."/>
            <person name="Johnson M."/>
            <person name="Thiruvilangam P."/>
            <person name="Bhonagiri V."/>
            <person name="Nash W.E."/>
            <person name="Mardis E.R."/>
            <person name="Wilson R.K."/>
        </authorList>
    </citation>
    <scope>NUCLEOTIDE SEQUENCE [LARGE SCALE GENOMIC DNA]</scope>
    <source>
        <strain evidence="1 2">DSM 13814</strain>
    </source>
</reference>
<accession>A6BGQ3</accession>